<dbReference type="AlphaFoldDB" id="A0A418VYV3"/>
<accession>A0A418VYV3</accession>
<reference evidence="1 2" key="1">
    <citation type="submission" date="2018-09" db="EMBL/GenBank/DDBJ databases">
        <authorList>
            <person name="Zhu H."/>
        </authorList>
    </citation>
    <scope>NUCLEOTIDE SEQUENCE [LARGE SCALE GENOMIC DNA]</scope>
    <source>
        <strain evidence="1 2">K2W22B-5</strain>
    </source>
</reference>
<evidence type="ECO:0000313" key="1">
    <source>
        <dbReference type="EMBL" id="RJF82331.1"/>
    </source>
</evidence>
<comment type="caution">
    <text evidence="1">The sequence shown here is derived from an EMBL/GenBank/DDBJ whole genome shotgun (WGS) entry which is preliminary data.</text>
</comment>
<organism evidence="1 2">
    <name type="scientific">Azospirillum cavernae</name>
    <dbReference type="NCBI Taxonomy" id="2320860"/>
    <lineage>
        <taxon>Bacteria</taxon>
        <taxon>Pseudomonadati</taxon>
        <taxon>Pseudomonadota</taxon>
        <taxon>Alphaproteobacteria</taxon>
        <taxon>Rhodospirillales</taxon>
        <taxon>Azospirillaceae</taxon>
        <taxon>Azospirillum</taxon>
    </lineage>
</organism>
<gene>
    <name evidence="1" type="ORF">D3877_12310</name>
</gene>
<proteinExistence type="predicted"/>
<dbReference type="OrthoDB" id="7307078at2"/>
<name>A0A418VYV3_9PROT</name>
<dbReference type="Proteomes" id="UP000283458">
    <property type="component" value="Unassembled WGS sequence"/>
</dbReference>
<keyword evidence="2" id="KW-1185">Reference proteome</keyword>
<protein>
    <submittedName>
        <fullName evidence="1">Uncharacterized protein</fullName>
    </submittedName>
</protein>
<sequence>MLEPSAIRRAIDEVELAVENLPPDRPTPVQSGSALGKLYTVYAQSVLNAHGIMADLDDLCCQCCRVCPPGDCFRDRNRA</sequence>
<dbReference type="EMBL" id="QYUL01000002">
    <property type="protein sequence ID" value="RJF82331.1"/>
    <property type="molecule type" value="Genomic_DNA"/>
</dbReference>
<evidence type="ECO:0000313" key="2">
    <source>
        <dbReference type="Proteomes" id="UP000283458"/>
    </source>
</evidence>